<feature type="compositionally biased region" description="Basic residues" evidence="2">
    <location>
        <begin position="170"/>
        <end position="182"/>
    </location>
</feature>
<evidence type="ECO:0000313" key="3">
    <source>
        <dbReference type="EMBL" id="CAB4000346.1"/>
    </source>
</evidence>
<dbReference type="GO" id="GO:0005730">
    <property type="term" value="C:nucleolus"/>
    <property type="evidence" value="ECO:0007669"/>
    <property type="project" value="TreeGrafter"/>
</dbReference>
<sequence>MADKKGNVELSSTVNQRQQRRQEWWKKKRRNTEQTDANNEQPKRKRKNLKQAEKNKEEEIREETDTKTGSSRFILFIGNLSFECTEDDIRNHFDFDGISDVRILTNKKTGKSKGCAFLEFGSRKIQAKALELHHSTLCGRRINVEVTCGGGGKGEQRMTKLRSKIDKMKEKRKKAKLKKKQMRQGATSES</sequence>
<comment type="caution">
    <text evidence="3">The sequence shown here is derived from an EMBL/GenBank/DDBJ whole genome shotgun (WGS) entry which is preliminary data.</text>
</comment>
<evidence type="ECO:0000256" key="2">
    <source>
        <dbReference type="SAM" id="MobiDB-lite"/>
    </source>
</evidence>
<feature type="compositionally biased region" description="Basic and acidic residues" evidence="2">
    <location>
        <begin position="50"/>
        <end position="65"/>
    </location>
</feature>
<proteinExistence type="predicted"/>
<evidence type="ECO:0000313" key="4">
    <source>
        <dbReference type="Proteomes" id="UP001152795"/>
    </source>
</evidence>
<reference evidence="3" key="1">
    <citation type="submission" date="2020-04" db="EMBL/GenBank/DDBJ databases">
        <authorList>
            <person name="Alioto T."/>
            <person name="Alioto T."/>
            <person name="Gomez Garrido J."/>
        </authorList>
    </citation>
    <scope>NUCLEOTIDE SEQUENCE</scope>
    <source>
        <strain evidence="3">A484AB</strain>
    </source>
</reference>
<dbReference type="SUPFAM" id="SSF54928">
    <property type="entry name" value="RNA-binding domain, RBD"/>
    <property type="match status" value="1"/>
</dbReference>
<dbReference type="InterPro" id="IPR034228">
    <property type="entry name" value="Nop6_RRM"/>
</dbReference>
<dbReference type="OrthoDB" id="272703at2759"/>
<dbReference type="GO" id="GO:0042274">
    <property type="term" value="P:ribosomal small subunit biogenesis"/>
    <property type="evidence" value="ECO:0007669"/>
    <property type="project" value="TreeGrafter"/>
</dbReference>
<name>A0A7D9E760_PARCT</name>
<evidence type="ECO:0000256" key="1">
    <source>
        <dbReference type="ARBA" id="ARBA00022884"/>
    </source>
</evidence>
<feature type="region of interest" description="Disordered" evidence="2">
    <location>
        <begin position="1"/>
        <end position="65"/>
    </location>
</feature>
<dbReference type="EMBL" id="CACRXK020003815">
    <property type="protein sequence ID" value="CAB4000346.1"/>
    <property type="molecule type" value="Genomic_DNA"/>
</dbReference>
<dbReference type="PROSITE" id="PS50102">
    <property type="entry name" value="RRM"/>
    <property type="match status" value="1"/>
</dbReference>
<dbReference type="InterPro" id="IPR012677">
    <property type="entry name" value="Nucleotide-bd_a/b_plait_sf"/>
</dbReference>
<protein>
    <submittedName>
        <fullName evidence="3">Uncharacterized RNA-binding -like</fullName>
    </submittedName>
</protein>
<keyword evidence="1" id="KW-0694">RNA-binding</keyword>
<dbReference type="Gene3D" id="3.30.70.330">
    <property type="match status" value="1"/>
</dbReference>
<dbReference type="PANTHER" id="PTHR23236:SF51">
    <property type="entry name" value="NUCLEOLAR PROTEIN 6"/>
    <property type="match status" value="1"/>
</dbReference>
<dbReference type="InterPro" id="IPR000504">
    <property type="entry name" value="RRM_dom"/>
</dbReference>
<dbReference type="Proteomes" id="UP001152795">
    <property type="component" value="Unassembled WGS sequence"/>
</dbReference>
<dbReference type="AlphaFoldDB" id="A0A7D9E760"/>
<organism evidence="3 4">
    <name type="scientific">Paramuricea clavata</name>
    <name type="common">Red gorgonian</name>
    <name type="synonym">Violescent sea-whip</name>
    <dbReference type="NCBI Taxonomy" id="317549"/>
    <lineage>
        <taxon>Eukaryota</taxon>
        <taxon>Metazoa</taxon>
        <taxon>Cnidaria</taxon>
        <taxon>Anthozoa</taxon>
        <taxon>Octocorallia</taxon>
        <taxon>Malacalcyonacea</taxon>
        <taxon>Plexauridae</taxon>
        <taxon>Paramuricea</taxon>
    </lineage>
</organism>
<accession>A0A7D9E760</accession>
<dbReference type="SMART" id="SM00360">
    <property type="entry name" value="RRM"/>
    <property type="match status" value="1"/>
</dbReference>
<feature type="region of interest" description="Disordered" evidence="2">
    <location>
        <begin position="167"/>
        <end position="190"/>
    </location>
</feature>
<dbReference type="CDD" id="cd12400">
    <property type="entry name" value="RRM_Nop6"/>
    <property type="match status" value="1"/>
</dbReference>
<dbReference type="Pfam" id="PF00076">
    <property type="entry name" value="RRM_1"/>
    <property type="match status" value="1"/>
</dbReference>
<gene>
    <name evidence="3" type="ORF">PACLA_8A005175</name>
</gene>
<keyword evidence="4" id="KW-1185">Reference proteome</keyword>
<dbReference type="GO" id="GO:0019843">
    <property type="term" value="F:rRNA binding"/>
    <property type="evidence" value="ECO:0007669"/>
    <property type="project" value="TreeGrafter"/>
</dbReference>
<dbReference type="PANTHER" id="PTHR23236">
    <property type="entry name" value="EUKARYOTIC TRANSLATION INITIATION FACTOR 4B/4H"/>
    <property type="match status" value="1"/>
</dbReference>
<dbReference type="InterPro" id="IPR035979">
    <property type="entry name" value="RBD_domain_sf"/>
</dbReference>